<feature type="signal peptide" evidence="2">
    <location>
        <begin position="1"/>
        <end position="26"/>
    </location>
</feature>
<evidence type="ECO:0000313" key="4">
    <source>
        <dbReference type="EMBL" id="AIZ41819.1"/>
    </source>
</evidence>
<dbReference type="InterPro" id="IPR000757">
    <property type="entry name" value="Beta-glucanase-like"/>
</dbReference>
<dbReference type="SUPFAM" id="SSF49899">
    <property type="entry name" value="Concanavalin A-like lectins/glucanases"/>
    <property type="match status" value="1"/>
</dbReference>
<name>A0AAU8RWQ0_9FLAO</name>
<dbReference type="Gene3D" id="2.60.120.200">
    <property type="match status" value="1"/>
</dbReference>
<dbReference type="InterPro" id="IPR013320">
    <property type="entry name" value="ConA-like_dom_sf"/>
</dbReference>
<dbReference type="Proteomes" id="UP000030786">
    <property type="component" value="Chromosome"/>
</dbReference>
<sequence>MIKLKFRTMRIFTGIAFLLVSSVFYGQTPEVSKDKKWVLVPELSDEFDQDILDTTKWQKEPIGNDWVWDGRPPALFKASNVAVKDGKLNVTVGKLDQPVTTKGKVFTHQGGIVRSLNPGKVGYYYEAKMKANKTVMSSTFWLMSKYDCEQKLELDIQECVGRTTDKTEVWAQKWDQIFHANAIHRKTTCNPEAKRVQQQFTPETKNHERFYVYGAWWKSDTEILFYLDGTYTYTLNPTVAWNMPAYIHMAIETYDWNPIPDDGGLVTHGTLEERTTQYEWVRTWELK</sequence>
<dbReference type="PROSITE" id="PS51762">
    <property type="entry name" value="GH16_2"/>
    <property type="match status" value="1"/>
</dbReference>
<evidence type="ECO:0000256" key="2">
    <source>
        <dbReference type="SAM" id="SignalP"/>
    </source>
</evidence>
<proteinExistence type="inferred from homology"/>
<accession>A0AAU8RWQ0</accession>
<evidence type="ECO:0000313" key="5">
    <source>
        <dbReference type="Proteomes" id="UP000030786"/>
    </source>
</evidence>
<protein>
    <submittedName>
        <fullName evidence="4">Glycosyl hydrolase</fullName>
    </submittedName>
</protein>
<dbReference type="GO" id="GO:0004553">
    <property type="term" value="F:hydrolase activity, hydrolyzing O-glycosyl compounds"/>
    <property type="evidence" value="ECO:0007669"/>
    <property type="project" value="InterPro"/>
</dbReference>
<feature type="chain" id="PRO_5043806823" evidence="2">
    <location>
        <begin position="27"/>
        <end position="287"/>
    </location>
</feature>
<evidence type="ECO:0000256" key="1">
    <source>
        <dbReference type="ARBA" id="ARBA00006865"/>
    </source>
</evidence>
<dbReference type="KEGG" id="cbat:M666_09625"/>
<reference evidence="4 5" key="1">
    <citation type="journal article" date="2014" name="Environ. Microbiol.">
        <title>Contrasting genomic patterns and infection strategies of two co-existing Bacteroidetes podovirus genera.</title>
        <authorList>
            <person name="Holmfeldt K."/>
            <person name="Howard-Varona C."/>
            <person name="Solonenko N."/>
            <person name="Sullivan M.B."/>
        </authorList>
    </citation>
    <scope>NUCLEOTIDE SEQUENCE [LARGE SCALE GENOMIC DNA]</scope>
    <source>
        <strain evidence="4 5">18</strain>
    </source>
</reference>
<organism evidence="4 5">
    <name type="scientific">Cellulophaga baltica 18</name>
    <dbReference type="NCBI Taxonomy" id="1348584"/>
    <lineage>
        <taxon>Bacteria</taxon>
        <taxon>Pseudomonadati</taxon>
        <taxon>Bacteroidota</taxon>
        <taxon>Flavobacteriia</taxon>
        <taxon>Flavobacteriales</taxon>
        <taxon>Flavobacteriaceae</taxon>
        <taxon>Cellulophaga</taxon>
    </lineage>
</organism>
<feature type="domain" description="GH16" evidence="3">
    <location>
        <begin position="33"/>
        <end position="287"/>
    </location>
</feature>
<dbReference type="EMBL" id="CP009976">
    <property type="protein sequence ID" value="AIZ41819.1"/>
    <property type="molecule type" value="Genomic_DNA"/>
</dbReference>
<keyword evidence="2" id="KW-0732">Signal</keyword>
<dbReference type="AlphaFoldDB" id="A0AAU8RWQ0"/>
<keyword evidence="4" id="KW-0378">Hydrolase</keyword>
<evidence type="ECO:0000259" key="3">
    <source>
        <dbReference type="PROSITE" id="PS51762"/>
    </source>
</evidence>
<dbReference type="GO" id="GO:0005975">
    <property type="term" value="P:carbohydrate metabolic process"/>
    <property type="evidence" value="ECO:0007669"/>
    <property type="project" value="InterPro"/>
</dbReference>
<gene>
    <name evidence="4" type="ORF">M666_09625</name>
</gene>
<comment type="similarity">
    <text evidence="1">Belongs to the glycosyl hydrolase 16 family.</text>
</comment>